<dbReference type="RefSeq" id="WP_217870249.1">
    <property type="nucleotide sequence ID" value="NZ_JAHSTU010000001.1"/>
</dbReference>
<reference evidence="2" key="1">
    <citation type="submission" date="2021-06" db="EMBL/GenBank/DDBJ databases">
        <title>Updating the genus Pseudomonas: Description of 43 new species and partition of the Pseudomonas putida group.</title>
        <authorList>
            <person name="Girard L."/>
            <person name="Lood C."/>
            <person name="Vandamme P."/>
            <person name="Rokni-Zadeh H."/>
            <person name="Van Noort V."/>
            <person name="Hofte M."/>
            <person name="Lavigne R."/>
            <person name="De Mot R."/>
        </authorList>
    </citation>
    <scope>NUCLEOTIDE SEQUENCE</scope>
    <source>
        <strain evidence="2">SWRI74</strain>
    </source>
</reference>
<comment type="caution">
    <text evidence="2">The sequence shown here is derived from an EMBL/GenBank/DDBJ whole genome shotgun (WGS) entry which is preliminary data.</text>
</comment>
<feature type="compositionally biased region" description="Polar residues" evidence="1">
    <location>
        <begin position="54"/>
        <end position="65"/>
    </location>
</feature>
<evidence type="ECO:0000313" key="3">
    <source>
        <dbReference type="Proteomes" id="UP001049200"/>
    </source>
</evidence>
<dbReference type="EMBL" id="JAHSTU010000001">
    <property type="protein sequence ID" value="MBV4518962.1"/>
    <property type="molecule type" value="Genomic_DNA"/>
</dbReference>
<organism evidence="2 3">
    <name type="scientific">Pseudomonas azerbaijanoccidentalis</name>
    <dbReference type="NCBI Taxonomy" id="2842347"/>
    <lineage>
        <taxon>Bacteria</taxon>
        <taxon>Pseudomonadati</taxon>
        <taxon>Pseudomonadota</taxon>
        <taxon>Gammaproteobacteria</taxon>
        <taxon>Pseudomonadales</taxon>
        <taxon>Pseudomonadaceae</taxon>
        <taxon>Pseudomonas</taxon>
    </lineage>
</organism>
<evidence type="ECO:0000313" key="2">
    <source>
        <dbReference type="EMBL" id="MBV4518962.1"/>
    </source>
</evidence>
<evidence type="ECO:0000256" key="1">
    <source>
        <dbReference type="SAM" id="MobiDB-lite"/>
    </source>
</evidence>
<accession>A0ABS6QJ20</accession>
<feature type="region of interest" description="Disordered" evidence="1">
    <location>
        <begin position="44"/>
        <end position="65"/>
    </location>
</feature>
<keyword evidence="3" id="KW-1185">Reference proteome</keyword>
<protein>
    <submittedName>
        <fullName evidence="2">Uncharacterized protein</fullName>
    </submittedName>
</protein>
<proteinExistence type="predicted"/>
<name>A0ABS6QJ20_9PSED</name>
<dbReference type="Proteomes" id="UP001049200">
    <property type="component" value="Unassembled WGS sequence"/>
</dbReference>
<sequence length="1459" mass="161176">MAKLSASVRPGCESNLGLFLKENIRRPSKVTRLPLTDMKQMPPAFNVSSASSSRPTLSLNPESKNQNALSEGFLGSRQSTYCMQNVNVSPSSARVARLGIAPPVLDCSSFTRIPKFCSQAELDQQWTALIEYLSGARLSEQEIFDVLSSGILQKETGKAIRDIFADAMLRSIKRGGTPSESRLKEIVDVVCHLPHGQWQAALGEQVLFTARPDAKGVMAFIQSALDGQSAEREKKISDKQLVSNAQWDAIKGIAQDIRKFVRQSHVALDDAWQMLNENCEVRPAPREAQKHVAQVIAALRNPSPDERIRWTDHLIDKLEAVYNQLDPEYQWAPPMAVETEPEVISLKFFNPPTSQAPSLLAQLKDFERDANFLSSVDTTGLNIPDGFLGKVLYVCNALDTVGALKLDSRHITTRPVPPPSSDAWNNGASDFSRVPLDVASQRPQTADTEPLATWWEFATQVDEILNQITRKVVPWDSVSADEELELQEILQSVRVDQPLNPGGEPNEHPQHLMNDVGVQLSSWLARMSGRLVSAGVAAVGRTGDLLERNPGKAAGLVATYMAVSSFYTHWFLPEPEQMVDPLRGLELTPDVTPDESSLVDEYVVERIEDLFEIQPDFASEVEALISESDYPDPVDDPQLIEKLETLLRQPVPASQYLTYQDYLDEIAELAEVEVEAGDELQVDGVNGSTIEPTTTTERGRSMAAMSINSRPKRSVDGHGASLFDVQGSEGGVSAHACVRLLVRAAQRSVDEKSAIRPGEVIAPGVTISQAADLFVKDFVELQTVLNPPLFILSSVEQLITDSNLPADLKAQLTYKTSVRVDYDLPPPNGKHGGYFQHTSRYEMFTLADLVMGQHERKKKSREEVKISWPSSYTSDFKASLEGANLWADYKALSKKVLSKPQTYDLWKSNVVFKLQHLVSDYLGGNSTSKEGKEVAENFLAGEIRVRPISIKQGKYSDMFRVSNAVFLTRNRGPEGLFVFLGENETVIESPVELFQKDGQSIEAFAELRNELSSRIPLKDFLARDDDDFNYSQGKFEWGWSPVDMFNGYKWPYTPIIFGRKDGPNYYGEEHDAFQVMFDDAFSKAKSDMDTLTSTWGERTVDKLLEVLTNSLTGLAMILALPGAPTAALAFMMGASSSSVQYLRGHLNDDPLEANRHKSNAVIGMVAQIAGPYVGKVLGKAFSKAIDSRVAGKIFERLRYSDYFPEAISKHFPKYGHVASPMATTAGKIEKWIAPRIRNPWIIQDKVNRKLSNNVLASRLRSLDKGPQIAQKLMDRSRVLYFAGPKEGYVHRGFVMRGDVRSPQDVFTSGFKSNGPVNSINNINGVNPKSGADAGVQTSGYYDNNGMGAFYQGGKQGGYTYLIDGRSVNGYDVLRNKNWMSASGARLGSNPYQINYAKDIPGSKVLGAYDSAGQFIPNPKALNRAIEKSIPTPFVEAVPFPIKKLVQNQNATLASGGLPQ</sequence>
<gene>
    <name evidence="2" type="ORF">KVG88_02735</name>
</gene>